<sequence length="381" mass="41033">MRALPSLEDVFEPRRNGLNVVRLALALGVVLWHSISMVGAGLPWQPAERLLLSGLVDGFFAVSGFLIVRSWLSDEDPVRFLSARALRIMPGFWVCLLVVAFVVSPLYLVLTGRGVDAAALEDGASYVGHNALLWIFQEGIAGMPAGGASGDDGVWNGSLWTLSWEFVCYLGVLVLGVTGLLRRRWVLPALFLLVLAVLAAALLPALDEVHLVKHAARFGLMFLAGALLHQFRHRVPVHGALVAVAAAAVVLSAALVPADYRLVGALPLAYVVVAGGALLKHRLAQVRHDLSYGTYIYAYPVQQVVIGTLPGVRPLALFALSVAGTLPLAAASWWGVERPAQRLGRRRLPARRPVVERPAQVEDAAQRVKIGQTVPEPDVLR</sequence>
<evidence type="ECO:0000256" key="1">
    <source>
        <dbReference type="SAM" id="Phobius"/>
    </source>
</evidence>
<keyword evidence="4" id="KW-1185">Reference proteome</keyword>
<dbReference type="InterPro" id="IPR002656">
    <property type="entry name" value="Acyl_transf_3_dom"/>
</dbReference>
<reference evidence="3 4" key="1">
    <citation type="submission" date="2022-07" db="EMBL/GenBank/DDBJ databases">
        <title>Novel species in genus cellulomonas.</title>
        <authorList>
            <person name="Ye L."/>
        </authorList>
    </citation>
    <scope>NUCLEOTIDE SEQUENCE [LARGE SCALE GENOMIC DNA]</scope>
    <source>
        <strain evidence="4">zg-Y908</strain>
    </source>
</reference>
<dbReference type="PANTHER" id="PTHR23028:SF53">
    <property type="entry name" value="ACYL_TRANSF_3 DOMAIN-CONTAINING PROTEIN"/>
    <property type="match status" value="1"/>
</dbReference>
<feature type="transmembrane region" description="Helical" evidence="1">
    <location>
        <begin position="262"/>
        <end position="279"/>
    </location>
</feature>
<feature type="transmembrane region" description="Helical" evidence="1">
    <location>
        <begin position="20"/>
        <end position="44"/>
    </location>
</feature>
<feature type="transmembrane region" description="Helical" evidence="1">
    <location>
        <begin position="235"/>
        <end position="256"/>
    </location>
</feature>
<keyword evidence="1" id="KW-0812">Transmembrane</keyword>
<keyword evidence="1" id="KW-0472">Membrane</keyword>
<evidence type="ECO:0000313" key="4">
    <source>
        <dbReference type="Proteomes" id="UP001317322"/>
    </source>
</evidence>
<dbReference type="InterPro" id="IPR050879">
    <property type="entry name" value="Acyltransferase_3"/>
</dbReference>
<dbReference type="Proteomes" id="UP001317322">
    <property type="component" value="Chromosome"/>
</dbReference>
<feature type="domain" description="Acyltransferase 3" evidence="2">
    <location>
        <begin position="16"/>
        <end position="333"/>
    </location>
</feature>
<evidence type="ECO:0000259" key="2">
    <source>
        <dbReference type="Pfam" id="PF01757"/>
    </source>
</evidence>
<feature type="transmembrane region" description="Helical" evidence="1">
    <location>
        <begin position="50"/>
        <end position="72"/>
    </location>
</feature>
<proteinExistence type="predicted"/>
<dbReference type="EMBL" id="CP101989">
    <property type="protein sequence ID" value="UUI66024.1"/>
    <property type="molecule type" value="Genomic_DNA"/>
</dbReference>
<gene>
    <name evidence="3" type="ORF">NP075_04645</name>
</gene>
<feature type="transmembrane region" description="Helical" evidence="1">
    <location>
        <begin position="185"/>
        <end position="205"/>
    </location>
</feature>
<dbReference type="GO" id="GO:0016746">
    <property type="term" value="F:acyltransferase activity"/>
    <property type="evidence" value="ECO:0007669"/>
    <property type="project" value="UniProtKB-KW"/>
</dbReference>
<name>A0ABY5K885_9CELL</name>
<keyword evidence="1" id="KW-1133">Transmembrane helix</keyword>
<accession>A0ABY5K885</accession>
<keyword evidence="3" id="KW-0012">Acyltransferase</keyword>
<dbReference type="Pfam" id="PF01757">
    <property type="entry name" value="Acyl_transf_3"/>
    <property type="match status" value="1"/>
</dbReference>
<protein>
    <submittedName>
        <fullName evidence="3">Acyltransferase</fullName>
    </submittedName>
</protein>
<feature type="transmembrane region" description="Helical" evidence="1">
    <location>
        <begin position="92"/>
        <end position="110"/>
    </location>
</feature>
<dbReference type="PANTHER" id="PTHR23028">
    <property type="entry name" value="ACETYLTRANSFERASE"/>
    <property type="match status" value="1"/>
</dbReference>
<dbReference type="RefSeq" id="WP_227564141.1">
    <property type="nucleotide sequence ID" value="NZ_CP101989.1"/>
</dbReference>
<feature type="transmembrane region" description="Helical" evidence="1">
    <location>
        <begin position="315"/>
        <end position="336"/>
    </location>
</feature>
<evidence type="ECO:0000313" key="3">
    <source>
        <dbReference type="EMBL" id="UUI66024.1"/>
    </source>
</evidence>
<organism evidence="3 4">
    <name type="scientific">Cellulomonas wangsupingiae</name>
    <dbReference type="NCBI Taxonomy" id="2968085"/>
    <lineage>
        <taxon>Bacteria</taxon>
        <taxon>Bacillati</taxon>
        <taxon>Actinomycetota</taxon>
        <taxon>Actinomycetes</taxon>
        <taxon>Micrococcales</taxon>
        <taxon>Cellulomonadaceae</taxon>
        <taxon>Cellulomonas</taxon>
    </lineage>
</organism>
<keyword evidence="3" id="KW-0808">Transferase</keyword>
<feature type="transmembrane region" description="Helical" evidence="1">
    <location>
        <begin position="159"/>
        <end position="178"/>
    </location>
</feature>